<evidence type="ECO:0000313" key="1">
    <source>
        <dbReference type="EMBL" id="TFL00753.1"/>
    </source>
</evidence>
<evidence type="ECO:0000313" key="2">
    <source>
        <dbReference type="Proteomes" id="UP000305067"/>
    </source>
</evidence>
<accession>A0A5C3QF91</accession>
<proteinExistence type="predicted"/>
<dbReference type="Proteomes" id="UP000305067">
    <property type="component" value="Unassembled WGS sequence"/>
</dbReference>
<name>A0A5C3QF91_9AGAR</name>
<dbReference type="OrthoDB" id="3334523at2759"/>
<keyword evidence="2" id="KW-1185">Reference proteome</keyword>
<reference evidence="1 2" key="1">
    <citation type="journal article" date="2019" name="Nat. Ecol. Evol.">
        <title>Megaphylogeny resolves global patterns of mushroom evolution.</title>
        <authorList>
            <person name="Varga T."/>
            <person name="Krizsan K."/>
            <person name="Foldi C."/>
            <person name="Dima B."/>
            <person name="Sanchez-Garcia M."/>
            <person name="Sanchez-Ramirez S."/>
            <person name="Szollosi G.J."/>
            <person name="Szarkandi J.G."/>
            <person name="Papp V."/>
            <person name="Albert L."/>
            <person name="Andreopoulos W."/>
            <person name="Angelini C."/>
            <person name="Antonin V."/>
            <person name="Barry K.W."/>
            <person name="Bougher N.L."/>
            <person name="Buchanan P."/>
            <person name="Buyck B."/>
            <person name="Bense V."/>
            <person name="Catcheside P."/>
            <person name="Chovatia M."/>
            <person name="Cooper J."/>
            <person name="Damon W."/>
            <person name="Desjardin D."/>
            <person name="Finy P."/>
            <person name="Geml J."/>
            <person name="Haridas S."/>
            <person name="Hughes K."/>
            <person name="Justo A."/>
            <person name="Karasinski D."/>
            <person name="Kautmanova I."/>
            <person name="Kiss B."/>
            <person name="Kocsube S."/>
            <person name="Kotiranta H."/>
            <person name="LaButti K.M."/>
            <person name="Lechner B.E."/>
            <person name="Liimatainen K."/>
            <person name="Lipzen A."/>
            <person name="Lukacs Z."/>
            <person name="Mihaltcheva S."/>
            <person name="Morgado L.N."/>
            <person name="Niskanen T."/>
            <person name="Noordeloos M.E."/>
            <person name="Ohm R.A."/>
            <person name="Ortiz-Santana B."/>
            <person name="Ovrebo C."/>
            <person name="Racz N."/>
            <person name="Riley R."/>
            <person name="Savchenko A."/>
            <person name="Shiryaev A."/>
            <person name="Soop K."/>
            <person name="Spirin V."/>
            <person name="Szebenyi C."/>
            <person name="Tomsovsky M."/>
            <person name="Tulloss R.E."/>
            <person name="Uehling J."/>
            <person name="Grigoriev I.V."/>
            <person name="Vagvolgyi C."/>
            <person name="Papp T."/>
            <person name="Martin F.M."/>
            <person name="Miettinen O."/>
            <person name="Hibbett D.S."/>
            <person name="Nagy L.G."/>
        </authorList>
    </citation>
    <scope>NUCLEOTIDE SEQUENCE [LARGE SCALE GENOMIC DNA]</scope>
    <source>
        <strain evidence="1 2">CBS 309.79</strain>
    </source>
</reference>
<dbReference type="AlphaFoldDB" id="A0A5C3QF91"/>
<organism evidence="1 2">
    <name type="scientific">Pterulicium gracile</name>
    <dbReference type="NCBI Taxonomy" id="1884261"/>
    <lineage>
        <taxon>Eukaryota</taxon>
        <taxon>Fungi</taxon>
        <taxon>Dikarya</taxon>
        <taxon>Basidiomycota</taxon>
        <taxon>Agaricomycotina</taxon>
        <taxon>Agaricomycetes</taxon>
        <taxon>Agaricomycetidae</taxon>
        <taxon>Agaricales</taxon>
        <taxon>Pleurotineae</taxon>
        <taxon>Pterulaceae</taxon>
        <taxon>Pterulicium</taxon>
    </lineage>
</organism>
<gene>
    <name evidence="1" type="ORF">BDV98DRAFT_593620</name>
</gene>
<sequence>MPVLGKTILVTAADIEERKKTPIEVKWRQGLADVAETYIQTTFICIGRLDTLAEGGKTGAESKGAIYIQLNKLEGLRSKKVAEQPDFTIVLDKDFQYGQKSKDGTGRWFVFHDKQHKPFRHRFLAATMQATLGQLASTSPNCWVHQW</sequence>
<protein>
    <submittedName>
        <fullName evidence="1">Uncharacterized protein</fullName>
    </submittedName>
</protein>
<dbReference type="EMBL" id="ML178827">
    <property type="protein sequence ID" value="TFL00753.1"/>
    <property type="molecule type" value="Genomic_DNA"/>
</dbReference>